<dbReference type="GO" id="GO:0000981">
    <property type="term" value="F:DNA-binding transcription factor activity, RNA polymerase II-specific"/>
    <property type="evidence" value="ECO:0007669"/>
    <property type="project" value="InterPro"/>
</dbReference>
<dbReference type="Proteomes" id="UP000198372">
    <property type="component" value="Unassembled WGS sequence"/>
</dbReference>
<feature type="compositionally biased region" description="Polar residues" evidence="8">
    <location>
        <begin position="104"/>
        <end position="120"/>
    </location>
</feature>
<evidence type="ECO:0000313" key="10">
    <source>
        <dbReference type="EMBL" id="SCV69566.1"/>
    </source>
</evidence>
<dbReference type="GO" id="GO:0006351">
    <property type="term" value="P:DNA-templated transcription"/>
    <property type="evidence" value="ECO:0007669"/>
    <property type="project" value="InterPro"/>
</dbReference>
<dbReference type="GO" id="GO:0008270">
    <property type="term" value="F:zinc ion binding"/>
    <property type="evidence" value="ECO:0007669"/>
    <property type="project" value="UniProtKB-KW"/>
</dbReference>
<dbReference type="InterPro" id="IPR036236">
    <property type="entry name" value="Znf_C2H2_sf"/>
</dbReference>
<dbReference type="OrthoDB" id="2534326at2759"/>
<dbReference type="STRING" id="269621.A0A238FER0"/>
<feature type="domain" description="C2H2-type" evidence="9">
    <location>
        <begin position="14"/>
        <end position="42"/>
    </location>
</feature>
<evidence type="ECO:0000256" key="7">
    <source>
        <dbReference type="PROSITE-ProRule" id="PRU00042"/>
    </source>
</evidence>
<feature type="compositionally biased region" description="Low complexity" evidence="8">
    <location>
        <begin position="197"/>
        <end position="214"/>
    </location>
</feature>
<dbReference type="AlphaFoldDB" id="A0A238FER0"/>
<dbReference type="PROSITE" id="PS00028">
    <property type="entry name" value="ZINC_FINGER_C2H2_1"/>
    <property type="match status" value="1"/>
</dbReference>
<dbReference type="GO" id="GO:0005634">
    <property type="term" value="C:nucleus"/>
    <property type="evidence" value="ECO:0007669"/>
    <property type="project" value="UniProtKB-SubCell"/>
</dbReference>
<gene>
    <name evidence="10" type="ORF">BQ2448_2586</name>
</gene>
<dbReference type="PANTHER" id="PTHR40626">
    <property type="entry name" value="MIP31509P"/>
    <property type="match status" value="1"/>
</dbReference>
<sequence length="879" mass="95111">MPSTSARDGENKVYGCPDCDKTFSRREYVNRHARLAHQGARPFLCEACDTPFARSDILKRHKTTCLVIKQHEQGADPNKLGDGGHGEADGPTPPPKKRARRQLNKSVIQSTSNAHNSASKDTLDRAGASASESPIETPSPITVTVSAPTRHADLAGIKYTGDVAFADYAPPIVSTSSRSSSLSAAATPFGMPSSDVSPLSSCGTSSGSSATSPQTPFPSTPASLSVAQPHVHIPLFGPPQPTAAMAASALSSMYLNPTHSASANQTLAPGFFRASPFTQDEILASEVLEDLLRSPPANRGTSPGEYFSQPIDFVQQSKSCPESQQQPLVTALVTTPSWLGDKSTMTTSSNEPNDSSGALVGGIGWEYDGVPIDPLNSIEFSPEAQALADYFNKGGVGGISALDLGFYHEPNLWDISKMEQPAPQTERDQQFYIPAHKFCLAYLSPWNVPPIARLSQFAAKATDDFLPTVPVIHPGTTKLSEAPIAMAFALTVVGAAYASDGQGFSDEMLVEKRTFIVRSFNKPDATEANRFVFLQSLLLYQLLGLFHRDQEQRLLANTFHSALILMVRELNLPTLIRRTALAPVSATASGEDLEEAWKAWVELETRRRVTFICFLCDLETATSFSCAPLLPFSELDIDLPSRDQLWNAKDAIVWRDAQQLPAPRVNFLQAIRALIAPTEPSPSSRDGHLLADLRHLSSFPLLVLSRTLSFLQHKTEEAMKQVDPFRSLVGGFGLLDGRESENRDVLARIARGRAWLRSLPGGVKRGGGEGWFEDVMPTSAKSATKREETAAADATAAAIKNPTSVFDDIDTVDHTALFTDYAESPRFSVMASAASASLRVEPIPLHLKDEACQTKIEKLTTKRAKALAADLPPGWMPNF</sequence>
<dbReference type="Gene3D" id="3.30.160.60">
    <property type="entry name" value="Classic Zinc Finger"/>
    <property type="match status" value="1"/>
</dbReference>
<dbReference type="InterPro" id="IPR051059">
    <property type="entry name" value="VerF-like"/>
</dbReference>
<dbReference type="PROSITE" id="PS50157">
    <property type="entry name" value="ZINC_FINGER_C2H2_2"/>
    <property type="match status" value="1"/>
</dbReference>
<name>A0A238FER0_9BASI</name>
<dbReference type="GO" id="GO:0000785">
    <property type="term" value="C:chromatin"/>
    <property type="evidence" value="ECO:0007669"/>
    <property type="project" value="TreeGrafter"/>
</dbReference>
<comment type="subcellular location">
    <subcellularLocation>
        <location evidence="1">Nucleus</location>
    </subcellularLocation>
</comment>
<dbReference type="PANTHER" id="PTHR40626:SF11">
    <property type="entry name" value="ZINC FINGER PROTEIN YPR022C"/>
    <property type="match status" value="1"/>
</dbReference>
<dbReference type="SUPFAM" id="SSF57667">
    <property type="entry name" value="beta-beta-alpha zinc fingers"/>
    <property type="match status" value="1"/>
</dbReference>
<evidence type="ECO:0000256" key="4">
    <source>
        <dbReference type="ARBA" id="ARBA00022771"/>
    </source>
</evidence>
<dbReference type="InterPro" id="IPR013087">
    <property type="entry name" value="Znf_C2H2_type"/>
</dbReference>
<feature type="compositionally biased region" description="Polar residues" evidence="8">
    <location>
        <begin position="130"/>
        <end position="144"/>
    </location>
</feature>
<dbReference type="EMBL" id="FMSP01000004">
    <property type="protein sequence ID" value="SCV69566.1"/>
    <property type="molecule type" value="Genomic_DNA"/>
</dbReference>
<evidence type="ECO:0000313" key="11">
    <source>
        <dbReference type="Proteomes" id="UP000198372"/>
    </source>
</evidence>
<feature type="region of interest" description="Disordered" evidence="8">
    <location>
        <begin position="74"/>
        <end position="144"/>
    </location>
</feature>
<dbReference type="Pfam" id="PF04082">
    <property type="entry name" value="Fungal_trans"/>
    <property type="match status" value="1"/>
</dbReference>
<dbReference type="InterPro" id="IPR007219">
    <property type="entry name" value="XnlR_reg_dom"/>
</dbReference>
<reference evidence="10" key="1">
    <citation type="submission" date="2016-09" db="EMBL/GenBank/DDBJ databases">
        <authorList>
            <person name="Capua I."/>
            <person name="De Benedictis P."/>
            <person name="Joannis T."/>
            <person name="Lombin L.H."/>
            <person name="Cattoli G."/>
        </authorList>
    </citation>
    <scope>NUCLEOTIDE SEQUENCE [LARGE SCALE GENOMIC DNA]</scope>
</reference>
<keyword evidence="4 7" id="KW-0863">Zinc-finger</keyword>
<evidence type="ECO:0000256" key="5">
    <source>
        <dbReference type="ARBA" id="ARBA00022833"/>
    </source>
</evidence>
<evidence type="ECO:0000256" key="2">
    <source>
        <dbReference type="ARBA" id="ARBA00022723"/>
    </source>
</evidence>
<evidence type="ECO:0000256" key="3">
    <source>
        <dbReference type="ARBA" id="ARBA00022737"/>
    </source>
</evidence>
<keyword evidence="2" id="KW-0479">Metal-binding</keyword>
<keyword evidence="11" id="KW-1185">Reference proteome</keyword>
<accession>A0A238FER0</accession>
<evidence type="ECO:0000256" key="1">
    <source>
        <dbReference type="ARBA" id="ARBA00004123"/>
    </source>
</evidence>
<proteinExistence type="predicted"/>
<evidence type="ECO:0000256" key="8">
    <source>
        <dbReference type="SAM" id="MobiDB-lite"/>
    </source>
</evidence>
<dbReference type="GO" id="GO:0000978">
    <property type="term" value="F:RNA polymerase II cis-regulatory region sequence-specific DNA binding"/>
    <property type="evidence" value="ECO:0007669"/>
    <property type="project" value="InterPro"/>
</dbReference>
<organism evidence="10 11">
    <name type="scientific">Microbotryum intermedium</name>
    <dbReference type="NCBI Taxonomy" id="269621"/>
    <lineage>
        <taxon>Eukaryota</taxon>
        <taxon>Fungi</taxon>
        <taxon>Dikarya</taxon>
        <taxon>Basidiomycota</taxon>
        <taxon>Pucciniomycotina</taxon>
        <taxon>Microbotryomycetes</taxon>
        <taxon>Microbotryales</taxon>
        <taxon>Microbotryaceae</taxon>
        <taxon>Microbotryum</taxon>
    </lineage>
</organism>
<keyword evidence="6" id="KW-0539">Nucleus</keyword>
<evidence type="ECO:0000259" key="9">
    <source>
        <dbReference type="PROSITE" id="PS50157"/>
    </source>
</evidence>
<evidence type="ECO:0000256" key="6">
    <source>
        <dbReference type="ARBA" id="ARBA00023242"/>
    </source>
</evidence>
<keyword evidence="5" id="KW-0862">Zinc</keyword>
<feature type="region of interest" description="Disordered" evidence="8">
    <location>
        <begin position="182"/>
        <end position="224"/>
    </location>
</feature>
<keyword evidence="3" id="KW-0677">Repeat</keyword>
<protein>
    <submittedName>
        <fullName evidence="10">BQ2448_2586 protein</fullName>
    </submittedName>
</protein>